<dbReference type="Proteomes" id="UP000198582">
    <property type="component" value="Unassembled WGS sequence"/>
</dbReference>
<dbReference type="AlphaFoldDB" id="A0A1H8YN52"/>
<protein>
    <submittedName>
        <fullName evidence="1">Uncharacterized protein</fullName>
    </submittedName>
</protein>
<evidence type="ECO:0000313" key="2">
    <source>
        <dbReference type="Proteomes" id="UP000198582"/>
    </source>
</evidence>
<reference evidence="1 2" key="1">
    <citation type="submission" date="2016-10" db="EMBL/GenBank/DDBJ databases">
        <authorList>
            <person name="de Groot N.N."/>
        </authorList>
    </citation>
    <scope>NUCLEOTIDE SEQUENCE [LARGE SCALE GENOMIC DNA]</scope>
    <source>
        <strain evidence="1 2">DSM 44993</strain>
    </source>
</reference>
<name>A0A1H8YN52_9PSEU</name>
<accession>A0A1H8YN52</accession>
<dbReference type="STRING" id="394193.SAMN04489732_12935"/>
<proteinExistence type="predicted"/>
<gene>
    <name evidence="1" type="ORF">SAMN04489732_12935</name>
</gene>
<evidence type="ECO:0000313" key="1">
    <source>
        <dbReference type="EMBL" id="SEP53610.1"/>
    </source>
</evidence>
<keyword evidence="2" id="KW-1185">Reference proteome</keyword>
<dbReference type="EMBL" id="FOEF01000029">
    <property type="protein sequence ID" value="SEP53610.1"/>
    <property type="molecule type" value="Genomic_DNA"/>
</dbReference>
<sequence>MVTPVTEIDIAGLKKEQVLAALYNNAGAVGLGSLHPHQGTTATEGWARQAWRTQGEMVGRSWRGLRRIKHIRFDYLHGRLLKVTFRGTSVDVTDFDRQYGPGTASCTIDRLRRGGSIDDSGS</sequence>
<organism evidence="1 2">
    <name type="scientific">Amycolatopsis saalfeldensis</name>
    <dbReference type="NCBI Taxonomy" id="394193"/>
    <lineage>
        <taxon>Bacteria</taxon>
        <taxon>Bacillati</taxon>
        <taxon>Actinomycetota</taxon>
        <taxon>Actinomycetes</taxon>
        <taxon>Pseudonocardiales</taxon>
        <taxon>Pseudonocardiaceae</taxon>
        <taxon>Amycolatopsis</taxon>
    </lineage>
</organism>